<evidence type="ECO:0000313" key="4">
    <source>
        <dbReference type="Proteomes" id="UP000254631"/>
    </source>
</evidence>
<keyword evidence="2" id="KW-0812">Transmembrane</keyword>
<sequence length="161" mass="16839">MQSKIHKKEDNTNYSFLLKCMAAATAALATAAIVTAVVIKATATTAVGFGVATAGAALSPLLVVGGALLATVGICCLPLLLCCGSSRSVYTVSNSPAYRPWSSAWYTGGYNPTFHSHPVYNNGGTYHTHHSGTVHTHPNPVHTHGNNVHVHTTPSNVHGHR</sequence>
<accession>A0A378K4R7</accession>
<dbReference type="EMBL" id="UGOL01000001">
    <property type="protein sequence ID" value="STX79918.1"/>
    <property type="molecule type" value="Genomic_DNA"/>
</dbReference>
<reference evidence="3 4" key="1">
    <citation type="submission" date="2018-06" db="EMBL/GenBank/DDBJ databases">
        <authorList>
            <consortium name="Pathogen Informatics"/>
            <person name="Doyle S."/>
        </authorList>
    </citation>
    <scope>NUCLEOTIDE SEQUENCE [LARGE SCALE GENOMIC DNA]</scope>
    <source>
        <strain evidence="3 4">NCTC12000</strain>
    </source>
</reference>
<evidence type="ECO:0000256" key="1">
    <source>
        <dbReference type="SAM" id="MobiDB-lite"/>
    </source>
</evidence>
<feature type="transmembrane region" description="Helical" evidence="2">
    <location>
        <begin position="21"/>
        <end position="41"/>
    </location>
</feature>
<evidence type="ECO:0000313" key="3">
    <source>
        <dbReference type="EMBL" id="STX79918.1"/>
    </source>
</evidence>
<feature type="region of interest" description="Disordered" evidence="1">
    <location>
        <begin position="137"/>
        <end position="161"/>
    </location>
</feature>
<dbReference type="Proteomes" id="UP000254631">
    <property type="component" value="Unassembled WGS sequence"/>
</dbReference>
<keyword evidence="2" id="KW-0472">Membrane</keyword>
<feature type="transmembrane region" description="Helical" evidence="2">
    <location>
        <begin position="61"/>
        <end position="81"/>
    </location>
</feature>
<keyword evidence="2" id="KW-1133">Transmembrane helix</keyword>
<name>A0A378K4R7_LEGPN</name>
<feature type="compositionally biased region" description="Low complexity" evidence="1">
    <location>
        <begin position="137"/>
        <end position="154"/>
    </location>
</feature>
<dbReference type="RefSeq" id="WP_014844150.1">
    <property type="nucleotide sequence ID" value="NZ_BBUG01000026.1"/>
</dbReference>
<gene>
    <name evidence="3" type="ORF">NCTC12000_01916</name>
</gene>
<proteinExistence type="predicted"/>
<organism evidence="3 4">
    <name type="scientific">Legionella pneumophila</name>
    <dbReference type="NCBI Taxonomy" id="446"/>
    <lineage>
        <taxon>Bacteria</taxon>
        <taxon>Pseudomonadati</taxon>
        <taxon>Pseudomonadota</taxon>
        <taxon>Gammaproteobacteria</taxon>
        <taxon>Legionellales</taxon>
        <taxon>Legionellaceae</taxon>
        <taxon>Legionella</taxon>
    </lineage>
</organism>
<dbReference type="AlphaFoldDB" id="A0A378K4R7"/>
<protein>
    <submittedName>
        <fullName evidence="3">Uncharacterized protein</fullName>
    </submittedName>
</protein>
<evidence type="ECO:0000256" key="2">
    <source>
        <dbReference type="SAM" id="Phobius"/>
    </source>
</evidence>